<evidence type="ECO:0000313" key="2">
    <source>
        <dbReference type="EMBL" id="MBP2114595.1"/>
    </source>
</evidence>
<proteinExistence type="predicted"/>
<evidence type="ECO:0000256" key="1">
    <source>
        <dbReference type="SAM" id="SignalP"/>
    </source>
</evidence>
<dbReference type="RefSeq" id="WP_036723452.1">
    <property type="nucleotide sequence ID" value="NZ_JAGGLV010000018.1"/>
</dbReference>
<evidence type="ECO:0008006" key="4">
    <source>
        <dbReference type="Google" id="ProtNLM"/>
    </source>
</evidence>
<evidence type="ECO:0000313" key="3">
    <source>
        <dbReference type="Proteomes" id="UP000773462"/>
    </source>
</evidence>
<organism evidence="2 3">
    <name type="scientific">Paenibacillus silagei</name>
    <dbReference type="NCBI Taxonomy" id="1670801"/>
    <lineage>
        <taxon>Bacteria</taxon>
        <taxon>Bacillati</taxon>
        <taxon>Bacillota</taxon>
        <taxon>Bacilli</taxon>
        <taxon>Bacillales</taxon>
        <taxon>Paenibacillaceae</taxon>
        <taxon>Paenibacillus</taxon>
    </lineage>
</organism>
<comment type="caution">
    <text evidence="2">The sequence shown here is derived from an EMBL/GenBank/DDBJ whole genome shotgun (WGS) entry which is preliminary data.</text>
</comment>
<sequence length="191" mass="20962">MGKMRKLAISTMCLMMVSGGGLLYAAAGKTDLSFYVNNMLLKQSALSSDGGVYVPVEQLSENMQAIVSVDDSAGTVKIYKPNVNTVLLDESGKIFGKVRMDTSNTFSALVQVDDLKTDISDLKITITDPAGKTDVVDNQPITEKKDSFWFKSAAYNYKVTDKGNYMIQVYFKDAASKKWFIVSELQISTTS</sequence>
<dbReference type="Proteomes" id="UP000773462">
    <property type="component" value="Unassembled WGS sequence"/>
</dbReference>
<feature type="chain" id="PRO_5047172567" description="Copper amine oxidase" evidence="1">
    <location>
        <begin position="26"/>
        <end position="191"/>
    </location>
</feature>
<feature type="signal peptide" evidence="1">
    <location>
        <begin position="1"/>
        <end position="25"/>
    </location>
</feature>
<keyword evidence="3" id="KW-1185">Reference proteome</keyword>
<name>A0ABS4NYV6_9BACL</name>
<gene>
    <name evidence="2" type="ORF">J2Z70_004764</name>
</gene>
<keyword evidence="1" id="KW-0732">Signal</keyword>
<protein>
    <recommendedName>
        <fullName evidence="4">Copper amine oxidase</fullName>
    </recommendedName>
</protein>
<dbReference type="EMBL" id="JAGGLV010000018">
    <property type="protein sequence ID" value="MBP2114595.1"/>
    <property type="molecule type" value="Genomic_DNA"/>
</dbReference>
<reference evidence="2 3" key="1">
    <citation type="submission" date="2021-03" db="EMBL/GenBank/DDBJ databases">
        <title>Genomic Encyclopedia of Type Strains, Phase IV (KMG-IV): sequencing the most valuable type-strain genomes for metagenomic binning, comparative biology and taxonomic classification.</title>
        <authorList>
            <person name="Goeker M."/>
        </authorList>
    </citation>
    <scope>NUCLEOTIDE SEQUENCE [LARGE SCALE GENOMIC DNA]</scope>
    <source>
        <strain evidence="2 3">DSM 101953</strain>
    </source>
</reference>
<accession>A0ABS4NYV6</accession>